<dbReference type="Proteomes" id="UP001156601">
    <property type="component" value="Unassembled WGS sequence"/>
</dbReference>
<accession>A0AA37SZL3</accession>
<evidence type="ECO:0000313" key="3">
    <source>
        <dbReference type="Proteomes" id="UP001156601"/>
    </source>
</evidence>
<keyword evidence="1" id="KW-0732">Signal</keyword>
<reference evidence="2" key="2">
    <citation type="submission" date="2023-01" db="EMBL/GenBank/DDBJ databases">
        <title>Draft genome sequence of Agaribacter marinus strain NBRC 110023.</title>
        <authorList>
            <person name="Sun Q."/>
            <person name="Mori K."/>
        </authorList>
    </citation>
    <scope>NUCLEOTIDE SEQUENCE</scope>
    <source>
        <strain evidence="2">NBRC 110023</strain>
    </source>
</reference>
<evidence type="ECO:0000313" key="2">
    <source>
        <dbReference type="EMBL" id="GLR72172.1"/>
    </source>
</evidence>
<gene>
    <name evidence="2" type="ORF">GCM10007852_30800</name>
</gene>
<comment type="caution">
    <text evidence="2">The sequence shown here is derived from an EMBL/GenBank/DDBJ whole genome shotgun (WGS) entry which is preliminary data.</text>
</comment>
<keyword evidence="3" id="KW-1185">Reference proteome</keyword>
<proteinExistence type="predicted"/>
<sequence>MKLTLSLFIFIYITPHLFGCATLAFANEWDVSPTARYRYLQVNDEQRGDATANTIKLRINAKWDSENALSAFGQFDHVYVYDEDSYNSVAVQRPTSPIPDVASTEVNQAWINYTSNNDWQVKIGRQVINLNNERHVSSVEFWQNDQSFDAFSFTYNDAIHWDISYQYISKVHRIFGDDAELTLSTDDSRFPDITRRPSSELGNHSHNTHLLNVTYNVNQFLELSSYAHLIKNESASIFSSDTYGLRITGEVKPSTIKYGYTADIAHQRTSDDNPWDYSGYYAFAEVSAQFNSHKFAIAHERLSEDNGFAFATSLGNNHKFLGWADVFTSYTNADGIRDSFVTYRGRKAKLRWRLVGHHFESDTTGKTAGKEIDLEVAYRFTRKWEATLLASKYFSKGGIEGIKASEGDLSTWMVSLSYNI</sequence>
<evidence type="ECO:0000256" key="1">
    <source>
        <dbReference type="SAM" id="SignalP"/>
    </source>
</evidence>
<feature type="signal peptide" evidence="1">
    <location>
        <begin position="1"/>
        <end position="26"/>
    </location>
</feature>
<protein>
    <recommendedName>
        <fullName evidence="4">Alginate export domain-containing protein</fullName>
    </recommendedName>
</protein>
<name>A0AA37SZL3_9ALTE</name>
<organism evidence="2 3">
    <name type="scientific">Agaribacter marinus</name>
    <dbReference type="NCBI Taxonomy" id="1431249"/>
    <lineage>
        <taxon>Bacteria</taxon>
        <taxon>Pseudomonadati</taxon>
        <taxon>Pseudomonadota</taxon>
        <taxon>Gammaproteobacteria</taxon>
        <taxon>Alteromonadales</taxon>
        <taxon>Alteromonadaceae</taxon>
        <taxon>Agaribacter</taxon>
    </lineage>
</organism>
<evidence type="ECO:0008006" key="4">
    <source>
        <dbReference type="Google" id="ProtNLM"/>
    </source>
</evidence>
<reference evidence="2" key="1">
    <citation type="journal article" date="2014" name="Int. J. Syst. Evol. Microbiol.">
        <title>Complete genome sequence of Corynebacterium casei LMG S-19264T (=DSM 44701T), isolated from a smear-ripened cheese.</title>
        <authorList>
            <consortium name="US DOE Joint Genome Institute (JGI-PGF)"/>
            <person name="Walter F."/>
            <person name="Albersmeier A."/>
            <person name="Kalinowski J."/>
            <person name="Ruckert C."/>
        </authorList>
    </citation>
    <scope>NUCLEOTIDE SEQUENCE</scope>
    <source>
        <strain evidence="2">NBRC 110023</strain>
    </source>
</reference>
<dbReference type="AlphaFoldDB" id="A0AA37SZL3"/>
<dbReference type="RefSeq" id="WP_284218548.1">
    <property type="nucleotide sequence ID" value="NZ_BSOT01000007.1"/>
</dbReference>
<feature type="chain" id="PRO_5041211543" description="Alginate export domain-containing protein" evidence="1">
    <location>
        <begin position="27"/>
        <end position="420"/>
    </location>
</feature>
<dbReference type="EMBL" id="BSOT01000007">
    <property type="protein sequence ID" value="GLR72172.1"/>
    <property type="molecule type" value="Genomic_DNA"/>
</dbReference>